<proteinExistence type="predicted"/>
<accession>A0ABN8I3X5</accession>
<evidence type="ECO:0000256" key="1">
    <source>
        <dbReference type="ARBA" id="ARBA00012647"/>
    </source>
</evidence>
<dbReference type="EMBL" id="OW152827">
    <property type="protein sequence ID" value="CAH2044359.1"/>
    <property type="molecule type" value="Genomic_DNA"/>
</dbReference>
<name>A0ABN8I3X5_9NEOP</name>
<evidence type="ECO:0000313" key="2">
    <source>
        <dbReference type="EMBL" id="CAH2044359.1"/>
    </source>
</evidence>
<dbReference type="InterPro" id="IPR001952">
    <property type="entry name" value="Alkaline_phosphatase"/>
</dbReference>
<dbReference type="Gene3D" id="3.40.720.10">
    <property type="entry name" value="Alkaline Phosphatase, subunit A"/>
    <property type="match status" value="1"/>
</dbReference>
<dbReference type="SMART" id="SM00098">
    <property type="entry name" value="alkPPc"/>
    <property type="match status" value="1"/>
</dbReference>
<organism evidence="2 3">
    <name type="scientific">Iphiclides podalirius</name>
    <name type="common">scarce swallowtail</name>
    <dbReference type="NCBI Taxonomy" id="110791"/>
    <lineage>
        <taxon>Eukaryota</taxon>
        <taxon>Metazoa</taxon>
        <taxon>Ecdysozoa</taxon>
        <taxon>Arthropoda</taxon>
        <taxon>Hexapoda</taxon>
        <taxon>Insecta</taxon>
        <taxon>Pterygota</taxon>
        <taxon>Neoptera</taxon>
        <taxon>Endopterygota</taxon>
        <taxon>Lepidoptera</taxon>
        <taxon>Glossata</taxon>
        <taxon>Ditrysia</taxon>
        <taxon>Papilionoidea</taxon>
        <taxon>Papilionidae</taxon>
        <taxon>Papilioninae</taxon>
        <taxon>Iphiclides</taxon>
    </lineage>
</organism>
<sequence>MLANESTEPTLAELTEAAIRALSRNEKGFFLFVEGGRIDHAHHENLVQLALDETIELHAAVARAAEMLSEEDSLIVTTSDHAHVMAFNGYTHRGGDILGPSDDIGADGVPYMTLSYTNGPGFRPHDSHGVREDVTQSDYHGVEFMAPAGVPLEAETHGGDDVAVFARGPHHALFSGLYEQSQLPHLMAYAACLGPGLHACD</sequence>
<dbReference type="Pfam" id="PF00245">
    <property type="entry name" value="Alk_phosphatase"/>
    <property type="match status" value="1"/>
</dbReference>
<protein>
    <recommendedName>
        <fullName evidence="1">alkaline phosphatase</fullName>
        <ecNumber evidence="1">3.1.3.1</ecNumber>
    </recommendedName>
</protein>
<dbReference type="InterPro" id="IPR017850">
    <property type="entry name" value="Alkaline_phosphatase_core_sf"/>
</dbReference>
<dbReference type="EC" id="3.1.3.1" evidence="1"/>
<keyword evidence="3" id="KW-1185">Reference proteome</keyword>
<gene>
    <name evidence="2" type="ORF">IPOD504_LOCUS4698</name>
</gene>
<dbReference type="PANTHER" id="PTHR11596">
    <property type="entry name" value="ALKALINE PHOSPHATASE"/>
    <property type="match status" value="1"/>
</dbReference>
<reference evidence="2" key="1">
    <citation type="submission" date="2022-03" db="EMBL/GenBank/DDBJ databases">
        <authorList>
            <person name="Martin H S."/>
        </authorList>
    </citation>
    <scope>NUCLEOTIDE SEQUENCE</scope>
</reference>
<feature type="non-terminal residue" evidence="2">
    <location>
        <position position="1"/>
    </location>
</feature>
<dbReference type="Proteomes" id="UP000837857">
    <property type="component" value="Chromosome 15"/>
</dbReference>
<evidence type="ECO:0000313" key="3">
    <source>
        <dbReference type="Proteomes" id="UP000837857"/>
    </source>
</evidence>
<dbReference type="PANTHER" id="PTHR11596:SF91">
    <property type="entry name" value="ALKALINE PHOSPHATASE-RELATED"/>
    <property type="match status" value="1"/>
</dbReference>
<dbReference type="SUPFAM" id="SSF53649">
    <property type="entry name" value="Alkaline phosphatase-like"/>
    <property type="match status" value="1"/>
</dbReference>